<dbReference type="InterPro" id="IPR050114">
    <property type="entry name" value="UPF0173_UPF0282_UlaG_hydrolase"/>
</dbReference>
<sequence>MVQITWIGQASFLLASGTTRIAVDLFLTATAGAKEPWMTLPDLDPLDAALVTHEHIDHFDQPLLEQIHATMPALSLIVPEPLEHAAQALGFRDQRLYLARPGQDLALGDFTVTPVLSAHGVHANGGYGLGDPPGRFLGYVIRAPGVTVYHSGDTILYPGMIEDLAQHRIDVAMLPINGRDYFRESRDIVGNLTAEESVELAVQIGARTLVPMHYDAFWGNLGRVEAAVRYARERHPWLNVVVLGYGNPILLGHDQAFRATRTLADLVCRNFDTKEQR</sequence>
<dbReference type="PANTHER" id="PTHR43546">
    <property type="entry name" value="UPF0173 METAL-DEPENDENT HYDROLASE MJ1163-RELATED"/>
    <property type="match status" value="1"/>
</dbReference>
<dbReference type="Gene3D" id="3.60.15.10">
    <property type="entry name" value="Ribonuclease Z/Hydroxyacylglutathione hydrolase-like"/>
    <property type="match status" value="1"/>
</dbReference>
<evidence type="ECO:0000313" key="3">
    <source>
        <dbReference type="Proteomes" id="UP000533476"/>
    </source>
</evidence>
<evidence type="ECO:0000313" key="2">
    <source>
        <dbReference type="EMBL" id="NMP22810.1"/>
    </source>
</evidence>
<reference evidence="2 3" key="1">
    <citation type="submission" date="2020-04" db="EMBL/GenBank/DDBJ databases">
        <authorList>
            <person name="Zhang R."/>
            <person name="Schippers A."/>
        </authorList>
    </citation>
    <scope>NUCLEOTIDE SEQUENCE [LARGE SCALE GENOMIC DNA]</scope>
    <source>
        <strain evidence="2 3">DSM 109850</strain>
    </source>
</reference>
<comment type="caution">
    <text evidence="2">The sequence shown here is derived from an EMBL/GenBank/DDBJ whole genome shotgun (WGS) entry which is preliminary data.</text>
</comment>
<feature type="domain" description="Metallo-beta-lactamase" evidence="1">
    <location>
        <begin position="33"/>
        <end position="214"/>
    </location>
</feature>
<evidence type="ECO:0000259" key="1">
    <source>
        <dbReference type="Pfam" id="PF12706"/>
    </source>
</evidence>
<proteinExistence type="predicted"/>
<organism evidence="2 3">
    <name type="scientific">Sulfobacillus harzensis</name>
    <dbReference type="NCBI Taxonomy" id="2729629"/>
    <lineage>
        <taxon>Bacteria</taxon>
        <taxon>Bacillati</taxon>
        <taxon>Bacillota</taxon>
        <taxon>Clostridia</taxon>
        <taxon>Eubacteriales</taxon>
        <taxon>Clostridiales Family XVII. Incertae Sedis</taxon>
        <taxon>Sulfobacillus</taxon>
    </lineage>
</organism>
<dbReference type="RefSeq" id="WP_169099474.1">
    <property type="nucleotide sequence ID" value="NZ_JABBVZ010000031.1"/>
</dbReference>
<name>A0A7Y0L3Z6_9FIRM</name>
<protein>
    <submittedName>
        <fullName evidence="2">MBL fold metallo-hydrolase</fullName>
    </submittedName>
</protein>
<dbReference type="GO" id="GO:0016787">
    <property type="term" value="F:hydrolase activity"/>
    <property type="evidence" value="ECO:0007669"/>
    <property type="project" value="UniProtKB-KW"/>
</dbReference>
<dbReference type="AlphaFoldDB" id="A0A7Y0L3Z6"/>
<dbReference type="SUPFAM" id="SSF56281">
    <property type="entry name" value="Metallo-hydrolase/oxidoreductase"/>
    <property type="match status" value="1"/>
</dbReference>
<keyword evidence="3" id="KW-1185">Reference proteome</keyword>
<dbReference type="Proteomes" id="UP000533476">
    <property type="component" value="Unassembled WGS sequence"/>
</dbReference>
<dbReference type="EMBL" id="JABBVZ010000031">
    <property type="protein sequence ID" value="NMP22810.1"/>
    <property type="molecule type" value="Genomic_DNA"/>
</dbReference>
<dbReference type="Pfam" id="PF12706">
    <property type="entry name" value="Lactamase_B_2"/>
    <property type="match status" value="1"/>
</dbReference>
<dbReference type="InterPro" id="IPR001279">
    <property type="entry name" value="Metallo-B-lactamas"/>
</dbReference>
<keyword evidence="2" id="KW-0378">Hydrolase</keyword>
<accession>A0A7Y0L3Z6</accession>
<dbReference type="InterPro" id="IPR036866">
    <property type="entry name" value="RibonucZ/Hydroxyglut_hydro"/>
</dbReference>
<gene>
    <name evidence="2" type="ORF">HIJ39_10660</name>
</gene>